<feature type="active site" description="Proton donor/acceptor" evidence="7">
    <location>
        <position position="459"/>
    </location>
</feature>
<organism evidence="9 10">
    <name type="scientific">Chitinophaga jiangningensis</name>
    <dbReference type="NCBI Taxonomy" id="1419482"/>
    <lineage>
        <taxon>Bacteria</taxon>
        <taxon>Pseudomonadati</taxon>
        <taxon>Bacteroidota</taxon>
        <taxon>Chitinophagia</taxon>
        <taxon>Chitinophagales</taxon>
        <taxon>Chitinophagaceae</taxon>
        <taxon>Chitinophaga</taxon>
    </lineage>
</organism>
<comment type="similarity">
    <text evidence="2">Belongs to the YkuD family.</text>
</comment>
<gene>
    <name evidence="9" type="ORF">SAMN05444266_101214</name>
</gene>
<dbReference type="EMBL" id="FRBL01000001">
    <property type="protein sequence ID" value="SHK81041.1"/>
    <property type="molecule type" value="Genomic_DNA"/>
</dbReference>
<dbReference type="PANTHER" id="PTHR41533:SF2">
    <property type="entry name" value="BLR7131 PROTEIN"/>
    <property type="match status" value="1"/>
</dbReference>
<evidence type="ECO:0000256" key="1">
    <source>
        <dbReference type="ARBA" id="ARBA00004752"/>
    </source>
</evidence>
<dbReference type="InterPro" id="IPR052905">
    <property type="entry name" value="LD-transpeptidase_YkuD-like"/>
</dbReference>
<keyword evidence="10" id="KW-1185">Reference proteome</keyword>
<evidence type="ECO:0000256" key="4">
    <source>
        <dbReference type="ARBA" id="ARBA00022960"/>
    </source>
</evidence>
<dbReference type="GO" id="GO:0004180">
    <property type="term" value="F:carboxypeptidase activity"/>
    <property type="evidence" value="ECO:0007669"/>
    <property type="project" value="UniProtKB-ARBA"/>
</dbReference>
<dbReference type="SUPFAM" id="SSF141523">
    <property type="entry name" value="L,D-transpeptidase catalytic domain-like"/>
    <property type="match status" value="1"/>
</dbReference>
<proteinExistence type="inferred from homology"/>
<dbReference type="SUPFAM" id="SSF53955">
    <property type="entry name" value="Lysozyme-like"/>
    <property type="match status" value="1"/>
</dbReference>
<dbReference type="CDD" id="cd16913">
    <property type="entry name" value="YkuD_like"/>
    <property type="match status" value="1"/>
</dbReference>
<dbReference type="Pfam" id="PF20142">
    <property type="entry name" value="Scaffold"/>
    <property type="match status" value="1"/>
</dbReference>
<evidence type="ECO:0000259" key="8">
    <source>
        <dbReference type="PROSITE" id="PS52029"/>
    </source>
</evidence>
<dbReference type="InterPro" id="IPR005490">
    <property type="entry name" value="LD_TPept_cat_dom"/>
</dbReference>
<evidence type="ECO:0000256" key="5">
    <source>
        <dbReference type="ARBA" id="ARBA00022984"/>
    </source>
</evidence>
<evidence type="ECO:0000256" key="6">
    <source>
        <dbReference type="ARBA" id="ARBA00023316"/>
    </source>
</evidence>
<sequence length="556" mass="63827">MMNKNLFYVFLCGSGVLLLLSCGHKKKHTAPKQKQIVANVRQLDEVVKESITERLSLISDNEGYLEDSILAFRPQALEDFYQQHENAANWSDHGKLHPLADSMMYYIRNSYDIGLPPARYHAKALNAAIEQLQNDATAKKDAALWAKVDILLSDAFMKMTSDLHYGAGPRDSITLRADSLYSDDFLKEKLQQILQDGSISTAFEGLEPTHAGYLSLKEAMINFREKYTDVSWDTLPSNYTDTLLFRQLLANRMVQGGYLDTAGVEVVDTVMLKTAVKKFQNEFNIYPDGIAGKRTITALNRTAEDWVLQAGINMDRWRKLPDTMPREYIMVNVPGYTLRVVDSGEVMLESRVIVGTPRTRTPLLNSYMSNFMLFPYWRVPYSIVFKEMLPAIQRNVGYLASKNLEVIDKDGNAVDPHTIDWSKLSKNHFPYVLRQMDGVDNSLGIMKFNFRNKYSVYLHDTNNRGLFKNSMRAMSHGCVRVQQWDSLSQYLVRMDTASHKGDSIRVWIERGEKKQVDLTRRIPIYLRYFTAEGRDGKLIFFDDIYAEDKVLRKSLQ</sequence>
<protein>
    <submittedName>
        <fullName evidence="9">Murein L,D-transpeptidase YcbB/YkuD</fullName>
    </submittedName>
</protein>
<dbReference type="PANTHER" id="PTHR41533">
    <property type="entry name" value="L,D-TRANSPEPTIDASE HI_1667-RELATED"/>
    <property type="match status" value="1"/>
</dbReference>
<dbReference type="InterPro" id="IPR045380">
    <property type="entry name" value="LD_TPept_scaffold_dom"/>
</dbReference>
<evidence type="ECO:0000256" key="7">
    <source>
        <dbReference type="PROSITE-ProRule" id="PRU01373"/>
    </source>
</evidence>
<evidence type="ECO:0000256" key="2">
    <source>
        <dbReference type="ARBA" id="ARBA00005992"/>
    </source>
</evidence>
<dbReference type="STRING" id="1419482.SAMN05444266_101214"/>
<dbReference type="AlphaFoldDB" id="A0A1M6VI50"/>
<dbReference type="UniPathway" id="UPA00219"/>
<dbReference type="Pfam" id="PF03734">
    <property type="entry name" value="YkuD"/>
    <property type="match status" value="1"/>
</dbReference>
<name>A0A1M6VI50_9BACT</name>
<dbReference type="InterPro" id="IPR002477">
    <property type="entry name" value="Peptidoglycan-bd-like"/>
</dbReference>
<accession>A0A1M6VI50</accession>
<dbReference type="PROSITE" id="PS52029">
    <property type="entry name" value="LD_TPASE"/>
    <property type="match status" value="1"/>
</dbReference>
<dbReference type="GO" id="GO:0016740">
    <property type="term" value="F:transferase activity"/>
    <property type="evidence" value="ECO:0007669"/>
    <property type="project" value="UniProtKB-KW"/>
</dbReference>
<evidence type="ECO:0000256" key="3">
    <source>
        <dbReference type="ARBA" id="ARBA00022679"/>
    </source>
</evidence>
<feature type="active site" description="Nucleophile" evidence="7">
    <location>
        <position position="478"/>
    </location>
</feature>
<feature type="domain" description="L,D-TPase catalytic" evidence="8">
    <location>
        <begin position="327"/>
        <end position="507"/>
    </location>
</feature>
<dbReference type="InterPro" id="IPR036366">
    <property type="entry name" value="PGBDSf"/>
</dbReference>
<evidence type="ECO:0000313" key="10">
    <source>
        <dbReference type="Proteomes" id="UP000184420"/>
    </source>
</evidence>
<dbReference type="GO" id="GO:0008360">
    <property type="term" value="P:regulation of cell shape"/>
    <property type="evidence" value="ECO:0007669"/>
    <property type="project" value="UniProtKB-UniRule"/>
</dbReference>
<dbReference type="InterPro" id="IPR023346">
    <property type="entry name" value="Lysozyme-like_dom_sf"/>
</dbReference>
<comment type="pathway">
    <text evidence="1 7">Cell wall biogenesis; peptidoglycan biosynthesis.</text>
</comment>
<keyword evidence="4 7" id="KW-0133">Cell shape</keyword>
<dbReference type="GO" id="GO:0009252">
    <property type="term" value="P:peptidoglycan biosynthetic process"/>
    <property type="evidence" value="ECO:0007669"/>
    <property type="project" value="UniProtKB-UniPathway"/>
</dbReference>
<dbReference type="Gene3D" id="2.40.440.10">
    <property type="entry name" value="L,D-transpeptidase catalytic domain-like"/>
    <property type="match status" value="1"/>
</dbReference>
<reference evidence="9 10" key="1">
    <citation type="submission" date="2016-11" db="EMBL/GenBank/DDBJ databases">
        <authorList>
            <person name="Jaros S."/>
            <person name="Januszkiewicz K."/>
            <person name="Wedrychowicz H."/>
        </authorList>
    </citation>
    <scope>NUCLEOTIDE SEQUENCE [LARGE SCALE GENOMIC DNA]</scope>
    <source>
        <strain evidence="9 10">DSM 27406</strain>
    </source>
</reference>
<dbReference type="InterPro" id="IPR038063">
    <property type="entry name" value="Transpep_catalytic_dom"/>
</dbReference>
<dbReference type="GO" id="GO:0071555">
    <property type="term" value="P:cell wall organization"/>
    <property type="evidence" value="ECO:0007669"/>
    <property type="project" value="UniProtKB-UniRule"/>
</dbReference>
<dbReference type="Pfam" id="PF01471">
    <property type="entry name" value="PG_binding_1"/>
    <property type="match status" value="1"/>
</dbReference>
<dbReference type="PROSITE" id="PS51257">
    <property type="entry name" value="PROKAR_LIPOPROTEIN"/>
    <property type="match status" value="1"/>
</dbReference>
<keyword evidence="6 7" id="KW-0961">Cell wall biogenesis/degradation</keyword>
<dbReference type="Proteomes" id="UP000184420">
    <property type="component" value="Unassembled WGS sequence"/>
</dbReference>
<keyword evidence="3" id="KW-0808">Transferase</keyword>
<dbReference type="OrthoDB" id="9778545at2"/>
<dbReference type="Gene3D" id="1.10.101.10">
    <property type="entry name" value="PGBD-like superfamily/PGBD"/>
    <property type="match status" value="1"/>
</dbReference>
<keyword evidence="5 7" id="KW-0573">Peptidoglycan synthesis</keyword>
<evidence type="ECO:0000313" key="9">
    <source>
        <dbReference type="EMBL" id="SHK81041.1"/>
    </source>
</evidence>